<reference evidence="2" key="1">
    <citation type="submission" date="2021-03" db="EMBL/GenBank/DDBJ databases">
        <authorList>
            <person name="Tagirdzhanova G."/>
        </authorList>
    </citation>
    <scope>NUCLEOTIDE SEQUENCE</scope>
</reference>
<feature type="compositionally biased region" description="Low complexity" evidence="1">
    <location>
        <begin position="207"/>
        <end position="217"/>
    </location>
</feature>
<feature type="compositionally biased region" description="Acidic residues" evidence="1">
    <location>
        <begin position="304"/>
        <end position="314"/>
    </location>
</feature>
<organism evidence="2 3">
    <name type="scientific">Imshaugia aleurites</name>
    <dbReference type="NCBI Taxonomy" id="172621"/>
    <lineage>
        <taxon>Eukaryota</taxon>
        <taxon>Fungi</taxon>
        <taxon>Dikarya</taxon>
        <taxon>Ascomycota</taxon>
        <taxon>Pezizomycotina</taxon>
        <taxon>Lecanoromycetes</taxon>
        <taxon>OSLEUM clade</taxon>
        <taxon>Lecanoromycetidae</taxon>
        <taxon>Lecanorales</taxon>
        <taxon>Lecanorineae</taxon>
        <taxon>Parmeliaceae</taxon>
        <taxon>Imshaugia</taxon>
    </lineage>
</organism>
<proteinExistence type="predicted"/>
<dbReference type="OrthoDB" id="3944128at2759"/>
<accession>A0A8H3J1W9</accession>
<name>A0A8H3J1W9_9LECA</name>
<feature type="compositionally biased region" description="Low complexity" evidence="1">
    <location>
        <begin position="280"/>
        <end position="303"/>
    </location>
</feature>
<gene>
    <name evidence="2" type="ORF">IMSHALPRED_001250</name>
</gene>
<dbReference type="Proteomes" id="UP000664534">
    <property type="component" value="Unassembled WGS sequence"/>
</dbReference>
<feature type="compositionally biased region" description="Low complexity" evidence="1">
    <location>
        <begin position="315"/>
        <end position="327"/>
    </location>
</feature>
<dbReference type="EMBL" id="CAJPDT010000116">
    <property type="protein sequence ID" value="CAF9939210.1"/>
    <property type="molecule type" value="Genomic_DNA"/>
</dbReference>
<evidence type="ECO:0000313" key="3">
    <source>
        <dbReference type="Proteomes" id="UP000664534"/>
    </source>
</evidence>
<sequence length="727" mass="71935">MIAHEGYPIVLAPRVADIPTIAVVDGHTFTFPSLYVSVIGGISVSDSCGLIGSAYTNPPPVAVQGITTASYSSWPSTCRPQGQNAEAVIDTLALSDIACPTWGLSNPFTTSCDGSSYLTESYGQPYNPVILVPTQLLSIDPAWGACTANTADALLTLPCGIYDPPKALQTAAGLLPFSNPPTVNNAPYALMHDGHLAFTAVNDPSTPIAPTAAPAETGSPTLPKPTTVPSGASSDLSEDPSNDDPGSNGASDQAADLLKLDPIAPSTEHSDDSSQTNAVQQGDSSPAPDSQQSDSSDSSGDQANSDENDSDSDTSNDSSQESSDQAAVPLAPTTIELGGGAQSQSIGAIINGALGGSSVPVASPAFTPHAITALGQTISITDPSAVPIAGSTLSVGGPALTSDGNYFSLAPSGKLVAGKLAVSPEPSSPLVLSIAGSKYAANAASQFVVAGQTLTPGGQIAVSSTLISLNPSAKFAVVGGITQTLTTPTPSANAAVLTFAGSTYTANAASQFVIAGQTLAPGGTITASNTPIALPLGSSDIAVIGTSTETLATASSSSPSAPLTAEAPVLTFDGSTYTADAASDFVIDAQTLTPGGIITAFGTPISLAPGAKDAVVGTSTQELADAVITPADIFTIGGLIVTANPSGFAVAGASVLPGGSDVLVQGTEVSLGLGGTLVLGNSTTVLPTQGASAGAGVFEGGQGRLGVEWLVVWISFGVGFGGMGFVW</sequence>
<evidence type="ECO:0000256" key="1">
    <source>
        <dbReference type="SAM" id="MobiDB-lite"/>
    </source>
</evidence>
<evidence type="ECO:0000313" key="2">
    <source>
        <dbReference type="EMBL" id="CAF9939210.1"/>
    </source>
</evidence>
<protein>
    <submittedName>
        <fullName evidence="2">Uncharacterized protein</fullName>
    </submittedName>
</protein>
<keyword evidence="3" id="KW-1185">Reference proteome</keyword>
<feature type="region of interest" description="Disordered" evidence="1">
    <location>
        <begin position="207"/>
        <end position="328"/>
    </location>
</feature>
<dbReference type="AlphaFoldDB" id="A0A8H3J1W9"/>
<comment type="caution">
    <text evidence="2">The sequence shown here is derived from an EMBL/GenBank/DDBJ whole genome shotgun (WGS) entry which is preliminary data.</text>
</comment>